<proteinExistence type="inferred from homology"/>
<keyword evidence="5" id="KW-1185">Reference proteome</keyword>
<dbReference type="GO" id="GO:0009611">
    <property type="term" value="P:response to wounding"/>
    <property type="evidence" value="ECO:0007669"/>
    <property type="project" value="InterPro"/>
</dbReference>
<evidence type="ECO:0000313" key="4">
    <source>
        <dbReference type="EMBL" id="KAK1295899.1"/>
    </source>
</evidence>
<evidence type="ECO:0000256" key="2">
    <source>
        <dbReference type="ARBA" id="ARBA00022690"/>
    </source>
</evidence>
<dbReference type="SUPFAM" id="SSF54654">
    <property type="entry name" value="CI-2 family of serine protease inhibitors"/>
    <property type="match status" value="1"/>
</dbReference>
<reference evidence="4" key="1">
    <citation type="journal article" date="2023" name="Nat. Commun.">
        <title>Diploid and tetraploid genomes of Acorus and the evolution of monocots.</title>
        <authorList>
            <person name="Ma L."/>
            <person name="Liu K.W."/>
            <person name="Li Z."/>
            <person name="Hsiao Y.Y."/>
            <person name="Qi Y."/>
            <person name="Fu T."/>
            <person name="Tang G.D."/>
            <person name="Zhang D."/>
            <person name="Sun W.H."/>
            <person name="Liu D.K."/>
            <person name="Li Y."/>
            <person name="Chen G.Z."/>
            <person name="Liu X.D."/>
            <person name="Liao X.Y."/>
            <person name="Jiang Y.T."/>
            <person name="Yu X."/>
            <person name="Hao Y."/>
            <person name="Huang J."/>
            <person name="Zhao X.W."/>
            <person name="Ke S."/>
            <person name="Chen Y.Y."/>
            <person name="Wu W.L."/>
            <person name="Hsu J.L."/>
            <person name="Lin Y.F."/>
            <person name="Huang M.D."/>
            <person name="Li C.Y."/>
            <person name="Huang L."/>
            <person name="Wang Z.W."/>
            <person name="Zhao X."/>
            <person name="Zhong W.Y."/>
            <person name="Peng D.H."/>
            <person name="Ahmad S."/>
            <person name="Lan S."/>
            <person name="Zhang J.S."/>
            <person name="Tsai W.C."/>
            <person name="Van de Peer Y."/>
            <person name="Liu Z.J."/>
        </authorList>
    </citation>
    <scope>NUCLEOTIDE SEQUENCE</scope>
    <source>
        <strain evidence="4">CP</strain>
    </source>
</reference>
<dbReference type="Pfam" id="PF00280">
    <property type="entry name" value="potato_inhibit"/>
    <property type="match status" value="1"/>
</dbReference>
<evidence type="ECO:0008006" key="6">
    <source>
        <dbReference type="Google" id="ProtNLM"/>
    </source>
</evidence>
<comment type="caution">
    <text evidence="4">The sequence shown here is derived from an EMBL/GenBank/DDBJ whole genome shotgun (WGS) entry which is preliminary data.</text>
</comment>
<sequence length="68" mass="7566">MTDCKGKSEWPELVGVQGDVAAATIEEENPLVTAEIVKKGSSVTQDFRCDRVWVWVDDGKVYRVPRIG</sequence>
<keyword evidence="2" id="KW-0646">Protease inhibitor</keyword>
<reference evidence="4" key="2">
    <citation type="submission" date="2023-06" db="EMBL/GenBank/DDBJ databases">
        <authorList>
            <person name="Ma L."/>
            <person name="Liu K.-W."/>
            <person name="Li Z."/>
            <person name="Hsiao Y.-Y."/>
            <person name="Qi Y."/>
            <person name="Fu T."/>
            <person name="Tang G."/>
            <person name="Zhang D."/>
            <person name="Sun W.-H."/>
            <person name="Liu D.-K."/>
            <person name="Li Y."/>
            <person name="Chen G.-Z."/>
            <person name="Liu X.-D."/>
            <person name="Liao X.-Y."/>
            <person name="Jiang Y.-T."/>
            <person name="Yu X."/>
            <person name="Hao Y."/>
            <person name="Huang J."/>
            <person name="Zhao X.-W."/>
            <person name="Ke S."/>
            <person name="Chen Y.-Y."/>
            <person name="Wu W.-L."/>
            <person name="Hsu J.-L."/>
            <person name="Lin Y.-F."/>
            <person name="Huang M.-D."/>
            <person name="Li C.-Y."/>
            <person name="Huang L."/>
            <person name="Wang Z.-W."/>
            <person name="Zhao X."/>
            <person name="Zhong W.-Y."/>
            <person name="Peng D.-H."/>
            <person name="Ahmad S."/>
            <person name="Lan S."/>
            <person name="Zhang J.-S."/>
            <person name="Tsai W.-C."/>
            <person name="Van De Peer Y."/>
            <person name="Liu Z.-J."/>
        </authorList>
    </citation>
    <scope>NUCLEOTIDE SEQUENCE</scope>
    <source>
        <strain evidence="4">CP</strain>
        <tissue evidence="4">Leaves</tissue>
    </source>
</reference>
<name>A0AAV9D513_ACOCL</name>
<protein>
    <recommendedName>
        <fullName evidence="6">Proteinase inhibitor</fullName>
    </recommendedName>
</protein>
<dbReference type="PANTHER" id="PTHR33091">
    <property type="entry name" value="PROTEIN, PUTATIVE, EXPRESSED-RELATED"/>
    <property type="match status" value="1"/>
</dbReference>
<dbReference type="GO" id="GO:0004867">
    <property type="term" value="F:serine-type endopeptidase inhibitor activity"/>
    <property type="evidence" value="ECO:0007669"/>
    <property type="project" value="UniProtKB-KW"/>
</dbReference>
<dbReference type="Gene3D" id="3.30.10.10">
    <property type="entry name" value="Trypsin Inhibitor V, subunit A"/>
    <property type="match status" value="1"/>
</dbReference>
<dbReference type="Proteomes" id="UP001180020">
    <property type="component" value="Unassembled WGS sequence"/>
</dbReference>
<keyword evidence="3" id="KW-0722">Serine protease inhibitor</keyword>
<dbReference type="PRINTS" id="PR00292">
    <property type="entry name" value="POTATOINHBTR"/>
</dbReference>
<dbReference type="InterPro" id="IPR000864">
    <property type="entry name" value="Prot_inh_pot1"/>
</dbReference>
<comment type="similarity">
    <text evidence="1">Belongs to the protease inhibitor I13 (potato type I serine protease inhibitor) family.</text>
</comment>
<dbReference type="EMBL" id="JAUJYO010000015">
    <property type="protein sequence ID" value="KAK1295899.1"/>
    <property type="molecule type" value="Genomic_DNA"/>
</dbReference>
<evidence type="ECO:0000313" key="5">
    <source>
        <dbReference type="Proteomes" id="UP001180020"/>
    </source>
</evidence>
<dbReference type="InterPro" id="IPR036354">
    <property type="entry name" value="Prot_inh_pot1_sf"/>
</dbReference>
<evidence type="ECO:0000256" key="3">
    <source>
        <dbReference type="ARBA" id="ARBA00022900"/>
    </source>
</evidence>
<accession>A0AAV9D513</accession>
<evidence type="ECO:0000256" key="1">
    <source>
        <dbReference type="ARBA" id="ARBA00008210"/>
    </source>
</evidence>
<dbReference type="PANTHER" id="PTHR33091:SF94">
    <property type="entry name" value="PROTEASE INHIBITOR PROTEIN"/>
    <property type="match status" value="1"/>
</dbReference>
<organism evidence="4 5">
    <name type="scientific">Acorus calamus</name>
    <name type="common">Sweet flag</name>
    <dbReference type="NCBI Taxonomy" id="4465"/>
    <lineage>
        <taxon>Eukaryota</taxon>
        <taxon>Viridiplantae</taxon>
        <taxon>Streptophyta</taxon>
        <taxon>Embryophyta</taxon>
        <taxon>Tracheophyta</taxon>
        <taxon>Spermatophyta</taxon>
        <taxon>Magnoliopsida</taxon>
        <taxon>Liliopsida</taxon>
        <taxon>Acoraceae</taxon>
        <taxon>Acorus</taxon>
    </lineage>
</organism>
<dbReference type="AlphaFoldDB" id="A0AAV9D513"/>
<gene>
    <name evidence="4" type="ORF">QJS10_CPB15g01999</name>
</gene>
<dbReference type="PROSITE" id="PS00285">
    <property type="entry name" value="POTATO_INHIBITOR"/>
    <property type="match status" value="1"/>
</dbReference>